<protein>
    <submittedName>
        <fullName evidence="1">Uncharacterized protein</fullName>
    </submittedName>
</protein>
<proteinExistence type="predicted"/>
<organism evidence="1 2">
    <name type="scientific">Melastoma candidum</name>
    <dbReference type="NCBI Taxonomy" id="119954"/>
    <lineage>
        <taxon>Eukaryota</taxon>
        <taxon>Viridiplantae</taxon>
        <taxon>Streptophyta</taxon>
        <taxon>Embryophyta</taxon>
        <taxon>Tracheophyta</taxon>
        <taxon>Spermatophyta</taxon>
        <taxon>Magnoliopsida</taxon>
        <taxon>eudicotyledons</taxon>
        <taxon>Gunneridae</taxon>
        <taxon>Pentapetalae</taxon>
        <taxon>rosids</taxon>
        <taxon>malvids</taxon>
        <taxon>Myrtales</taxon>
        <taxon>Melastomataceae</taxon>
        <taxon>Melastomatoideae</taxon>
        <taxon>Melastomateae</taxon>
        <taxon>Melastoma</taxon>
    </lineage>
</organism>
<gene>
    <name evidence="1" type="ORF">MLD38_023765</name>
</gene>
<dbReference type="Proteomes" id="UP001057402">
    <property type="component" value="Chromosome 7"/>
</dbReference>
<evidence type="ECO:0000313" key="2">
    <source>
        <dbReference type="Proteomes" id="UP001057402"/>
    </source>
</evidence>
<evidence type="ECO:0000313" key="1">
    <source>
        <dbReference type="EMBL" id="KAI4338746.1"/>
    </source>
</evidence>
<accession>A0ACB9NV58</accession>
<sequence length="730" mass="81073">MLSDDAAIRRTYSDPDLITPAGAAAASAAAVTPVPPLLPNSPSFSPVLVPRPRSWSARIKLLGLGRRNPGTALARLTLTQASLEEHNQRQDAAIPGKNTRRSPYYKGLTDSSLAIHRPPRVVAAGGGSPGRESLATSVRTSSSSIASFVMKMKEFRSCFGYVNEKVKDESVVPPRKASVPSVSATTTLMQEMGIRLVKEESEAAPAMLVSDGSSAVHDQSLNEVVVAAETESKEEVEAVKSDATVTLDVDAAAVTAAEVDDGEEKPLRESMMLPEERNSYRSTIGGRWCGRQPMAGSPKIVAAAAVVPEPEPESSKNGTARGSSKKEDAEPEVEGEFKWATMYRPKALEGFICKKDKALMLQHMIMTGDCGHFIFEGPPGVGKKTMIWAMLHEVFGPDNIQTHSKTRVFRLEGESRGSLSLEVVLKESSHHIEVTVSELKGYEKHVIVELIKEAHLSLSKKDPRIPENCKAMILHEADKLSSDALLYIRWLLERYKHMKVFFCCSELSKLQPIKQLCMVVHLLPPSKEEVVKVLEFIAKQEGIDLPHKLAERIADRSKNNLRQAIRSLEASWHKSYPFAEDQLPMTGWEDVIAEIAKKITEEQSPRQLFIVRGKLRTLIEHDVSSNFIFESLVEELKKHLDEPLQSQVDSLYNDYNVNAGESFEGEMAASVSREEERSKRSNDSIKRNIRHFMKIEEFVARFMSCYKSSIRNKNITSPSHHLHHQMGMSC</sequence>
<keyword evidence="2" id="KW-1185">Reference proteome</keyword>
<name>A0ACB9NV58_9MYRT</name>
<dbReference type="EMBL" id="CM042886">
    <property type="protein sequence ID" value="KAI4338746.1"/>
    <property type="molecule type" value="Genomic_DNA"/>
</dbReference>
<reference evidence="2" key="1">
    <citation type="journal article" date="2023" name="Front. Plant Sci.">
        <title>Chromosomal-level genome assembly of Melastoma candidum provides insights into trichome evolution.</title>
        <authorList>
            <person name="Zhong Y."/>
            <person name="Wu W."/>
            <person name="Sun C."/>
            <person name="Zou P."/>
            <person name="Liu Y."/>
            <person name="Dai S."/>
            <person name="Zhou R."/>
        </authorList>
    </citation>
    <scope>NUCLEOTIDE SEQUENCE [LARGE SCALE GENOMIC DNA]</scope>
</reference>
<comment type="caution">
    <text evidence="1">The sequence shown here is derived from an EMBL/GenBank/DDBJ whole genome shotgun (WGS) entry which is preliminary data.</text>
</comment>